<evidence type="ECO:0000313" key="2">
    <source>
        <dbReference type="EMBL" id="SUB33805.1"/>
    </source>
</evidence>
<protein>
    <submittedName>
        <fullName evidence="2">Hydrogenase-2 operon protein hybE</fullName>
    </submittedName>
</protein>
<dbReference type="InterPro" id="IPR038530">
    <property type="entry name" value="NiFe-hyd_HybE_sf"/>
</dbReference>
<reference evidence="2 3" key="1">
    <citation type="submission" date="2018-06" db="EMBL/GenBank/DDBJ databases">
        <authorList>
            <consortium name="Pathogen Informatics"/>
            <person name="Doyle S."/>
        </authorList>
    </citation>
    <scope>NUCLEOTIDE SEQUENCE [LARGE SCALE GENOMIC DNA]</scope>
    <source>
        <strain evidence="2 3">NCTC10699</strain>
    </source>
</reference>
<comment type="similarity">
    <text evidence="1">Belongs to the HupJ family.</text>
</comment>
<evidence type="ECO:0000313" key="3">
    <source>
        <dbReference type="Proteomes" id="UP000254280"/>
    </source>
</evidence>
<dbReference type="Proteomes" id="UP000254280">
    <property type="component" value="Unassembled WGS sequence"/>
</dbReference>
<dbReference type="NCBIfam" id="TIGR03993">
    <property type="entry name" value="hydrog_HybE"/>
    <property type="match status" value="1"/>
</dbReference>
<dbReference type="Gene3D" id="3.30.1460.40">
    <property type="entry name" value="[NiFe]-hydrogenase assembly chaperone, HybE"/>
    <property type="match status" value="1"/>
</dbReference>
<dbReference type="EMBL" id="UGSS01000002">
    <property type="protein sequence ID" value="SUB33805.1"/>
    <property type="molecule type" value="Genomic_DNA"/>
</dbReference>
<sequence>MKTDEKATALCDVVQGFKQDPSVLLQQAMENVAPKMHDLPFYRQEIPCFCPTFVLFEQQWIGVVLTPWTLSVVVLPGPEQQWEKREVGEKLLLQLPYKNLVFTVGQLERIPQYLSCSLLSPLDVELTAEQAVQLAKDCLAMILSLPTKQNKPNVTKRNIFTAVVPS</sequence>
<gene>
    <name evidence="2" type="primary">hybE</name>
    <name evidence="2" type="ORF">NCTC10699_01436</name>
</gene>
<dbReference type="NCBIfam" id="NF007776">
    <property type="entry name" value="PRK10465.1"/>
    <property type="match status" value="1"/>
</dbReference>
<evidence type="ECO:0000256" key="1">
    <source>
        <dbReference type="ARBA" id="ARBA00006532"/>
    </source>
</evidence>
<dbReference type="AlphaFoldDB" id="A0A379B599"/>
<dbReference type="InterPro" id="IPR023994">
    <property type="entry name" value="NiFe-hyd_HybE"/>
</dbReference>
<name>A0A379B599_9PAST</name>
<organism evidence="2 3">
    <name type="scientific">[Pasteurella] mairii</name>
    <dbReference type="NCBI Taxonomy" id="757"/>
    <lineage>
        <taxon>Bacteria</taxon>
        <taxon>Pseudomonadati</taxon>
        <taxon>Pseudomonadota</taxon>
        <taxon>Gammaproteobacteria</taxon>
        <taxon>Pasteurellales</taxon>
        <taxon>Pasteurellaceae</taxon>
    </lineage>
</organism>
<accession>A0A379B599</accession>
<dbReference type="OrthoDB" id="6485044at2"/>
<dbReference type="Pfam" id="PF11939">
    <property type="entry name" value="NiFe-hyd_HybE"/>
    <property type="match status" value="1"/>
</dbReference>
<proteinExistence type="inferred from homology"/>
<keyword evidence="3" id="KW-1185">Reference proteome</keyword>